<dbReference type="EMBL" id="CP126980">
    <property type="protein sequence ID" value="WIM94491.1"/>
    <property type="molecule type" value="Genomic_DNA"/>
</dbReference>
<evidence type="ECO:0000256" key="1">
    <source>
        <dbReference type="ARBA" id="ARBA00008791"/>
    </source>
</evidence>
<dbReference type="Proteomes" id="UP001240150">
    <property type="component" value="Chromosome"/>
</dbReference>
<sequence length="290" mass="30529">MNERPIVVGVDSVDTSTPAVRWAAREAVAREAPLRIVHVLDWDGNTSRYDFDGSLFTTARRLAEAVPAAAADLAREAAPGVRVRTEVLIGHPAAQFLDTGDAELLVVGHRGRGGFAGLLLGSVSQRLATHASGPVVVVRGRPDVADGPVVAGVDDSPAADLVMDAAFDAAARHDSHLVVIRSRPIPAMAYLAGVPVTELTTPEEDAAEHDRLLAQLAPWQEKYPDVPVKALLSHDSAASALIGVSSRARLVIVGNHGHGVLAGTLLGSTGLQLLHHADCPVQIVRPLRQR</sequence>
<feature type="domain" description="UspA" evidence="2">
    <location>
        <begin position="4"/>
        <end position="139"/>
    </location>
</feature>
<comment type="similarity">
    <text evidence="1">Belongs to the universal stress protein A family.</text>
</comment>
<dbReference type="PANTHER" id="PTHR46268">
    <property type="entry name" value="STRESS RESPONSE PROTEIN NHAX"/>
    <property type="match status" value="1"/>
</dbReference>
<dbReference type="InterPro" id="IPR006016">
    <property type="entry name" value="UspA"/>
</dbReference>
<dbReference type="RefSeq" id="WP_284915699.1">
    <property type="nucleotide sequence ID" value="NZ_CP126980.1"/>
</dbReference>
<feature type="domain" description="UspA" evidence="2">
    <location>
        <begin position="149"/>
        <end position="285"/>
    </location>
</feature>
<name>A0ABY8W9H0_9ACTN</name>
<accession>A0ABY8W9H0</accession>
<dbReference type="InterPro" id="IPR014729">
    <property type="entry name" value="Rossmann-like_a/b/a_fold"/>
</dbReference>
<proteinExistence type="inferred from homology"/>
<reference evidence="3 4" key="1">
    <citation type="submission" date="2023-06" db="EMBL/GenBank/DDBJ databases">
        <authorList>
            <person name="Yushchuk O."/>
            <person name="Binda E."/>
            <person name="Ruckert-Reed C."/>
            <person name="Fedorenko V."/>
            <person name="Kalinowski J."/>
            <person name="Marinelli F."/>
        </authorList>
    </citation>
    <scope>NUCLEOTIDE SEQUENCE [LARGE SCALE GENOMIC DNA]</scope>
    <source>
        <strain evidence="3 4">NRRL 3884</strain>
    </source>
</reference>
<organism evidence="3 4">
    <name type="scientific">Actinoplanes oblitus</name>
    <dbReference type="NCBI Taxonomy" id="3040509"/>
    <lineage>
        <taxon>Bacteria</taxon>
        <taxon>Bacillati</taxon>
        <taxon>Actinomycetota</taxon>
        <taxon>Actinomycetes</taxon>
        <taxon>Micromonosporales</taxon>
        <taxon>Micromonosporaceae</taxon>
        <taxon>Actinoplanes</taxon>
    </lineage>
</organism>
<dbReference type="InterPro" id="IPR006015">
    <property type="entry name" value="Universal_stress_UspA"/>
</dbReference>
<dbReference type="Pfam" id="PF00582">
    <property type="entry name" value="Usp"/>
    <property type="match status" value="2"/>
</dbReference>
<keyword evidence="4" id="KW-1185">Reference proteome</keyword>
<protein>
    <submittedName>
        <fullName evidence="3">Universal stress protein</fullName>
    </submittedName>
</protein>
<dbReference type="PRINTS" id="PR01438">
    <property type="entry name" value="UNVRSLSTRESS"/>
</dbReference>
<dbReference type="Gene3D" id="3.40.50.620">
    <property type="entry name" value="HUPs"/>
    <property type="match status" value="2"/>
</dbReference>
<gene>
    <name evidence="3" type="ORF">ACTOB_006516</name>
</gene>
<dbReference type="PANTHER" id="PTHR46268:SF6">
    <property type="entry name" value="UNIVERSAL STRESS PROTEIN UP12"/>
    <property type="match status" value="1"/>
</dbReference>
<evidence type="ECO:0000259" key="2">
    <source>
        <dbReference type="Pfam" id="PF00582"/>
    </source>
</evidence>
<evidence type="ECO:0000313" key="3">
    <source>
        <dbReference type="EMBL" id="WIM94491.1"/>
    </source>
</evidence>
<dbReference type="SUPFAM" id="SSF52402">
    <property type="entry name" value="Adenine nucleotide alpha hydrolases-like"/>
    <property type="match status" value="2"/>
</dbReference>
<evidence type="ECO:0000313" key="4">
    <source>
        <dbReference type="Proteomes" id="UP001240150"/>
    </source>
</evidence>